<dbReference type="AlphaFoldDB" id="A0A7S2SPQ4"/>
<name>A0A7S2SPQ4_9STRA</name>
<reference evidence="3" key="1">
    <citation type="submission" date="2021-01" db="EMBL/GenBank/DDBJ databases">
        <authorList>
            <person name="Corre E."/>
            <person name="Pelletier E."/>
            <person name="Niang G."/>
            <person name="Scheremetjew M."/>
            <person name="Finn R."/>
            <person name="Kale V."/>
            <person name="Holt S."/>
            <person name="Cochrane G."/>
            <person name="Meng A."/>
            <person name="Brown T."/>
            <person name="Cohen L."/>
        </authorList>
    </citation>
    <scope>NUCLEOTIDE SEQUENCE</scope>
    <source>
        <strain evidence="3">NY070348D</strain>
    </source>
</reference>
<proteinExistence type="predicted"/>
<feature type="region of interest" description="Disordered" evidence="1">
    <location>
        <begin position="49"/>
        <end position="124"/>
    </location>
</feature>
<protein>
    <submittedName>
        <fullName evidence="3">Uncharacterized protein</fullName>
    </submittedName>
</protein>
<dbReference type="EMBL" id="HBHK01026523">
    <property type="protein sequence ID" value="CAD9706286.1"/>
    <property type="molecule type" value="Transcribed_RNA"/>
</dbReference>
<organism evidence="3">
    <name type="scientific">Mucochytrium quahogii</name>
    <dbReference type="NCBI Taxonomy" id="96639"/>
    <lineage>
        <taxon>Eukaryota</taxon>
        <taxon>Sar</taxon>
        <taxon>Stramenopiles</taxon>
        <taxon>Bigyra</taxon>
        <taxon>Labyrinthulomycetes</taxon>
        <taxon>Thraustochytrida</taxon>
        <taxon>Thraustochytriidae</taxon>
        <taxon>Mucochytrium</taxon>
    </lineage>
</organism>
<feature type="transmembrane region" description="Helical" evidence="2">
    <location>
        <begin position="27"/>
        <end position="45"/>
    </location>
</feature>
<keyword evidence="2" id="KW-1133">Transmembrane helix</keyword>
<evidence type="ECO:0000256" key="1">
    <source>
        <dbReference type="SAM" id="MobiDB-lite"/>
    </source>
</evidence>
<feature type="compositionally biased region" description="Basic and acidic residues" evidence="1">
    <location>
        <begin position="49"/>
        <end position="58"/>
    </location>
</feature>
<keyword evidence="2" id="KW-0472">Membrane</keyword>
<keyword evidence="2" id="KW-0812">Transmembrane</keyword>
<sequence length="311" mass="34672">MGQREAAFLQWARSVVPEGLAHVSADLWLVIAVVFFVVTLVWSGLEKNLNRDSEDGGENKQLGKGKPASRASNVKGRKSKGIANERSSSKAAKKAADTGVKRKAGRSKSPAAVKSAPKPRYDISPSDRKLNDYFRGYINFEDAQKKVASWRQKSELDVLIELVSQGKKPMASVMTKSQQEVKIFSKLLEEEGMTVGVANSKWGRKDSPTFIVSFTSKPTTPLYHFADCAWIQKTCDKRDIGIANVSELLQKPLLAYLKACDTPEQTPLEVGVAFGYDLEESVYLMEQRVRKENDEKKRLEKLREELVGEAE</sequence>
<evidence type="ECO:0000256" key="2">
    <source>
        <dbReference type="SAM" id="Phobius"/>
    </source>
</evidence>
<gene>
    <name evidence="3" type="ORF">QSP1433_LOCUS16680</name>
</gene>
<accession>A0A7S2SPQ4</accession>
<evidence type="ECO:0000313" key="3">
    <source>
        <dbReference type="EMBL" id="CAD9706286.1"/>
    </source>
</evidence>